<evidence type="ECO:0000256" key="15">
    <source>
        <dbReference type="PROSITE-ProRule" id="PRU00723"/>
    </source>
</evidence>
<dbReference type="Gene3D" id="6.20.200.20">
    <property type="match status" value="1"/>
</dbReference>
<evidence type="ECO:0000259" key="20">
    <source>
        <dbReference type="PROSITE" id="PS50184"/>
    </source>
</evidence>
<dbReference type="FunFam" id="2.10.25.10:FF:000055">
    <property type="entry name" value="alpha-tectorin isoform X1"/>
    <property type="match status" value="3"/>
</dbReference>
<dbReference type="FunFam" id="2.20.100.10:FF:000093">
    <property type="entry name" value="SCO-spondin-like isoform 1"/>
    <property type="match status" value="1"/>
</dbReference>
<accession>A0A7J8D6U9</accession>
<evidence type="ECO:0000313" key="23">
    <source>
        <dbReference type="Proteomes" id="UP000593571"/>
    </source>
</evidence>
<dbReference type="SMART" id="SM00832">
    <property type="entry name" value="C8"/>
    <property type="match status" value="3"/>
</dbReference>
<comment type="similarity">
    <text evidence="2">Belongs to the thrombospondin family.</text>
</comment>
<dbReference type="SUPFAM" id="SSF57424">
    <property type="entry name" value="LDL receptor-like module"/>
    <property type="match status" value="8"/>
</dbReference>
<feature type="disulfide bond" evidence="14">
    <location>
        <begin position="1580"/>
        <end position="1595"/>
    </location>
</feature>
<keyword evidence="7" id="KW-0677">Repeat</keyword>
<feature type="disulfide bond" evidence="14">
    <location>
        <begin position="1455"/>
        <end position="1473"/>
    </location>
</feature>
<evidence type="ECO:0000256" key="9">
    <source>
        <dbReference type="ARBA" id="ARBA00022889"/>
    </source>
</evidence>
<feature type="domain" description="VWFD" evidence="21">
    <location>
        <begin position="1008"/>
        <end position="1178"/>
    </location>
</feature>
<dbReference type="PROSITE" id="PS01208">
    <property type="entry name" value="VWFC_1"/>
    <property type="match status" value="1"/>
</dbReference>
<feature type="disulfide bond" evidence="14">
    <location>
        <begin position="2035"/>
        <end position="2053"/>
    </location>
</feature>
<comment type="caution">
    <text evidence="22">The sequence shown here is derived from an EMBL/GenBank/DDBJ whole genome shotgun (WGS) entry which is preliminary data.</text>
</comment>
<dbReference type="PANTHER" id="PTHR11339">
    <property type="entry name" value="EXTRACELLULAR MATRIX GLYCOPROTEIN RELATED"/>
    <property type="match status" value="1"/>
</dbReference>
<dbReference type="InterPro" id="IPR036084">
    <property type="entry name" value="Ser_inhib-like_sf"/>
</dbReference>
<feature type="domain" description="VWFC" evidence="20">
    <location>
        <begin position="1952"/>
        <end position="2012"/>
    </location>
</feature>
<dbReference type="FunFam" id="2.20.100.10:FF:000104">
    <property type="entry name" value="Papilin"/>
    <property type="match status" value="1"/>
</dbReference>
<feature type="disulfide bond" evidence="14">
    <location>
        <begin position="2103"/>
        <end position="2118"/>
    </location>
</feature>
<feature type="domain" description="CTCK" evidence="18">
    <location>
        <begin position="4692"/>
        <end position="4779"/>
    </location>
</feature>
<keyword evidence="11" id="KW-0325">Glycoprotein</keyword>
<dbReference type="FunFam" id="2.10.25.10:FF:000217">
    <property type="entry name" value="SCO-spondin"/>
    <property type="match status" value="3"/>
</dbReference>
<dbReference type="InterPro" id="IPR050780">
    <property type="entry name" value="Mucin_vWF_Thrombospondin_sf"/>
</dbReference>
<feature type="domain" description="VWFD" evidence="21">
    <location>
        <begin position="185"/>
        <end position="356"/>
    </location>
</feature>
<feature type="signal peptide" evidence="17">
    <location>
        <begin position="1"/>
        <end position="17"/>
    </location>
</feature>
<dbReference type="InterPro" id="IPR000884">
    <property type="entry name" value="TSP1_rpt"/>
</dbReference>
<dbReference type="SMART" id="SM00214">
    <property type="entry name" value="VWC"/>
    <property type="match status" value="7"/>
</dbReference>
<evidence type="ECO:0000259" key="18">
    <source>
        <dbReference type="PROSITE" id="PS01225"/>
    </source>
</evidence>
<evidence type="ECO:0000256" key="16">
    <source>
        <dbReference type="SAM" id="MobiDB-lite"/>
    </source>
</evidence>
<dbReference type="InterPro" id="IPR014853">
    <property type="entry name" value="VWF/SSPO/ZAN-like_Cys-rich_dom"/>
</dbReference>
<feature type="domain" description="C3H1-type" evidence="19">
    <location>
        <begin position="3307"/>
        <end position="3342"/>
    </location>
</feature>
<dbReference type="GO" id="GO:0031012">
    <property type="term" value="C:extracellular matrix"/>
    <property type="evidence" value="ECO:0007669"/>
    <property type="project" value="TreeGrafter"/>
</dbReference>
<dbReference type="Pfam" id="PF00094">
    <property type="entry name" value="VWD"/>
    <property type="match status" value="3"/>
</dbReference>
<sequence>MLLPALLFGMAWAFTNGRWCEQTETVLVEEEVAPRQEDLVPCTGLYHYQRLGWKLDLSRSGRAGLCPIYKPPATRPAAWNRTVRVCCPGWGGSHCTLALAEATPGGHCFATRQCQPGTGSANASVGSLEECCALPWGQSWRDGRSQACLNCSSQQLPGGTPSPALLQPLPGAVAQLWSQRPRPSATCATWSGFHYRTFDGHHYHFLGRCTYLLAGAADSTWAVHLQPRGHCPQPGHCQLARVMMGPEEVLIRGGNVSVNGQLVPDGESRLLPGLSLQWQGDWLVLAGGLGVVVRLDRSSSISISVDHELQGQTQGLCGVYNGRPEDDFSEPGGGLAALAATFGNSWRLPDSEPGCLDAAEAAPGCEDPPRGTEADIGAGRLRAEAQDVCHQLLDGPFRECHAQVPPAEYHEACLFAYCAGAAAGSGRDGRQEAVCTTLASYARDCGRQGIYLSWRKPGFCERLCPGGQLYMDCASACPPSCSAVGEGAEGSCREGCVSGCECPPGLFWDGALCVPASRCPCYHRRQRYAPGDVVRQLCNPCVCQDGRWACAQAPCPAECAVGGDGHHLTLDGRSFFFRGGAGCRSSLVQDVAKGRLLIALEYAACDSGSCLHAISVSLGDTHVQLRDSGDVLADGQDVGLPWSGPGGLSVSRASSTFLLLRWPGAQVLWGVSDPAAYITLDPHYAHQVQGLCGTFTWNQQDDFLTPAGDVETSTAAFVSKFQLAGEGRCPSEDSTLLPPCSSHPERLVFAETACAVLHGPAFQECHGLVDREPFHLRCLAAVCGCAPGRDCLCPVLAAYARRCAQEGASSPWRSRTLCPVLCPGGQEYQECAPVCGRSCGQPEDCGELGGCVAGCNCPSGLLWDPEGQCVPPSLCPCQLGARHYALGSATMKDCNRCVCQERGLWNCTARRCAPQRAFCPRELVYAPGACLLTCDSQGAEHTCAPGSPGGCVCPPGTVWLDERCVPPELCPCRHGGQWYPPNATIQEDCNVCVCRGRQWHCTGQRCGGWCQASGASHYVTFDGLVLTFPGACEYLLVREASGQFAVSAQNLPCGAGGLTCTKALTVRLWGTVVHMLRGRAVTVNGVSITPPKVYTGPGLSLRRAGLFLQLATRLGLTLLWDGGTRVLVRLSPQFRGRVAGLCGDFDRDASNDLRSRQGVLEPTAELAAHSWRLSPLCPEPGDLPHPCTANTHRAGWARARCGVLLQSLFASCHPEVPPQQHYEWCLYDACGCDSGGDCECLCSAIATYADECARHGLRVRWRSQDLCPLQCEGGQVYEACGPMCPPTCHDHGPESGWHCQAVTCVEGCFCPEGTLLHGGVCLEPTSCPCESEGSFFPLGTVLQKGCGNCTCQGSRWLCEDHGTRCEELAPGCAEGEAPCQESGHCVPHEWLCDNQDDCGDGSDEEGCATPGCGEGQMSCRSGRCLRLAQLCDGQDDCGDGTDEQGCPCPQGWLACADGRCLPPALLCDGHPDCPDAADEDSCLGQVNCTLGEVSCVDGTCVGAIRLCDGIWDCPDGSDEGPGHCPLPSLPIPPAGTSPSPSAGSWETAPTPLASTGPASACGPLEFPCGGGECVPRGWRCDQEEDCADGSDERGCGGPCGRHHAPCASGPHGVPHCPDASDEGPDACEGLSAPGGPNGTQAPCPEYSCPDGLCIGFQQVCDGRPDCGPAGEAGSSPEEQGCGAWGPWSPWEPCSRTCGPGVQARSRRCSPPRLLVLQLCPGPELQTQACFSAACPVDGEWASWSPWSSCPEPCTGTMTRQRHCRPPQNGGRTCAMLPGGPHSAHQTQPCPQDSCPNATCSGELVFWPCAPCPLTCDDISSQVVCPADRPCSSPGCWCPAGQVLGSEGRCVWPRQCPCLVDGARYWPGQRVEADCQLCICRDGRPQGCRPSPDCAVNCGWSSWSPWAECLGPCGSRGIQWSFRSPNNPRLSGQGRQCRGIYRKARRCQTEACEGCDHLGRVHRVGERWRGGPCVVCQCLHGGTARCSPYCPLGSCPQGWVLVDGVGESCCHCALPGQSVAPGPFPPAQCGPGQVPCEVLGCVEQEQLCDGEEDCLDGSDERLCGAAPFTVPTTALPGLPGSRALCSPRQLACGSGECLPTERRCDLRPDCEDGSDEEGCVDCGLAPWSGWSSCSRSCGLGIASQHRKLLRPPLAGGSCPDDRLRSQPCFVQACPVAGAWTVWEAWGPCSVSCGGGHRSRQRRCMDPPPKNGGAPCPGAPQEREPCSLQPCTGGTDCGPGRVHVSAELCRRGLAPPCPPSCLDPEAKGSCGGRCLEGCRCPPELLLHGARCLPLAQCPCLVGGEPKPPGLPFLLDNCSRCVCEQGALRCEPGGCPVPCGWSAWSSWSPCDRSCGSGVRARFRSPSNPPAASGGAPCEGDRQELQACHTGCGTEALGWTPWAPWSACSQSCLALGGGPGWRSRSRLCPSSGNTSCPGEATQEEPCSPPMCPVSSVWGLWGPWSACSAACDGGIQTRGRSCSGSAPGDPECQGPHSQTRDCNTQPCSAQCPGDMVFRSAEQCQQEGGPCPRLCLAQGPGVECTGFCAPGCACPPGLFLHNASCLPRAQCPCQLHGQLYAPGAAASLDSCNNCTCVSGEMACTSEPCPVACGWSPWTPWSLCSRSCNVGIRRRFRAGTAPPAAFGGAPCQGPDMEAEFCSLRPCRGPGGEWGPWSPCSVPCGGGFRNRTRGSGPNSPVDFSACGLQPCAGPVPGVCPMDQLWLDCAQGPATCAELSAPRENNRTCQPGCYCPPGTLLLNNVCVPARDCPCVHRGRLHAPRSAVLRPCENCSCVSGVVTDCTPRPCEEGPPTWSPWTPWSECSASCGPARRRRHRFCAGPPSVVLSSGAPLPPAASPAPLCPGPEAEEEPCFLPGCDRAGGWGPWAPWSSCSRSCGGGLRSRTRACDQPPPQGLGDYCEGPQAQGEACQALSCPVTDCNSTEGAEYSPCGPPCPRSCDDLVHCVWRCQPGCYCPPGQVLSADGALCVQPGLCSCLDLLTRERHRPGTQLARPDGCNYCTCSEGRLNCTDLPCPVPGSWCLWSEWTACSQPCRGQTRTRSRACACPAPRHGGSPCPGEAEEAGPQHQSETCPSPSTCPADGAWSPWGPWSPCDACLGQSHRTRACSWPPTPEGGRPCPGGHRQSRPCQDNSTQCTDCRGGQALLPCGQPCPRSCQDLSPGSECQPASTGCQPSCGCPPGQLSQDGLCVAPAQCRCQYQPRAMGIPENRSRSAGSALSSWESLDPGEVVAGPCDNCTCVAGTLRCQEVPGCPGPGVWGSWGRWEDCSVSCGGGEQLRSRSCARPPCPGPARQSRPCHTQVCRDAGCLAGRLYRECPRGEGCPFSCAHVTQQAACFSGGCEEGCHCPEGTFQHRSACVQECPCVLTASLLQELGAASADLWARPPPLGDGGQPLGPGDELDSGQTLHTGCSNCSCVHGQLSCTVGDCSKAGGGFGPWGPWGPCSRSCGGLGTRVRTRSCAAPSPAAGGQGCRGPLQDLGYCLSPDCPGAAGSTVEPVTGLPGGWGPWSPWSPCSRSCTDPALPAWRGRTRLCLANCTGGHTSQERPCNLPSCAELALCPGPGCVAGNCSWTAWAPWEPCSRSCGVGRQRRLRAYRPPGPGGRWCPDILTAYQELRFCGLRACPVPGGWSRWSPWSWCDRSCGGGRSLRSRSCSSPPPKNGGAPCAGERHQARLCNPMPCGEGCPAGMELVSCADRCPRRCSDLQEETACQDGPACQPGCRCSEGSLEQDGGCVPRGHCECTDVQGRSWAPGSQHQEACRNCTCRAGQLSCTAQACPPPAHCAWSRWSAWSPCSRSCGPGGRQSRFRSSTSGSWAPECREEQSQSQPCPQPPCPPLCVHGGRPRSLGDSWRHGECQQCSCTPEGVLCEDGDCTVPGAWTPWAPWSDCPVSCGGGTQARTRVCTASALHRTAPPCLGPDTQTQRCGRQPCPELRAACSWGLWGPCSQSCGPGLASRSGSCPCLLAEANHTCNGSFFHVDTQACYPGPCLEECVWSSWSSWTRCSCQVLVQQRYRHQRPAPGGAGEGTTCTRLDGHFRPCLSGNCSEDSCTPPFEFQACGSPCAGLCATHRSRQLCRDLPPCQPGCYCPEGLLEQTGGCVPPEQCSCQHISGGARVTLAPGDHLQLGCKECECQHGALQCTSQGCQGLLPLSGWSEWSPCGPCLPASVLAPASRAALEERWPQDPAGLPPTSAPLLASEQHRHRLCLDPETGRPWAGDPDLCAGPLSQQRLCLDPGACSDLCQWSPWGPWSPCQVPCSGGFRLRWREAGAPAGGGCRGPWAQTESCNTGPCPGESCEARDTVLTLGCANRCPRSCVDLWDHVQCLQGPCRPGCRCPPGHLVQDGRCVPISSCRCGLPSSNASRVLAPAEVVRLDCRDCTCVNGSLVCPHRECPVLGPWSAWSRCSAPCGWGTTERHRSCDEGPGGTPCQAQDTEQRQECNLQPCPECPPGQVFRACATSCPRLCSHLWPGSLCAPEPCRPGCGCPGERLLHDGTCVPPAACPCVQLSLPWGRTLTPAEQAQELPSGTVLTQNCTRCVCQGGAFNCSHLDDCEECPPGEVWQQLAPGEPGPCEPTCQEPNATEAQGDCRAGQARGCMCRRGRFRSLAGPCVTADRCECWRHGRPYPPGSEWQEACASCRCLGGRTVCTQHCPPLACAQGEVIVQEPGSCCPSCHRETLAEQSAPCQRLTELRNLTKGPCYLDQVAVSYCSGHCPSSTNVMPEEPYLLSQCDCCSYRLDSESPVRVLHLRCPGGRMEPVVLPVIHSCQCSACQGGDFSKR</sequence>
<dbReference type="InterPro" id="IPR006207">
    <property type="entry name" value="Cys_knot_C"/>
</dbReference>
<feature type="region of interest" description="Disordered" evidence="16">
    <location>
        <begin position="1524"/>
        <end position="1556"/>
    </location>
</feature>
<dbReference type="SMART" id="SM00209">
    <property type="entry name" value="TSP1"/>
    <property type="match status" value="25"/>
</dbReference>
<dbReference type="SUPFAM" id="SSF57603">
    <property type="entry name" value="FnI-like domain"/>
    <property type="match status" value="3"/>
</dbReference>
<dbReference type="Gene3D" id="2.10.25.10">
    <property type="entry name" value="Laminin"/>
    <property type="match status" value="13"/>
</dbReference>
<feature type="disulfide bond" evidence="14">
    <location>
        <begin position="2091"/>
        <end position="2109"/>
    </location>
</feature>
<keyword evidence="15" id="KW-0863">Zinc-finger</keyword>
<feature type="disulfide bond" evidence="14">
    <location>
        <begin position="1412"/>
        <end position="1424"/>
    </location>
</feature>
<dbReference type="PROSITE" id="PS50068">
    <property type="entry name" value="LDLRA_2"/>
    <property type="match status" value="8"/>
</dbReference>
<protein>
    <recommendedName>
        <fullName evidence="3">SCO-spondin</fullName>
    </recommendedName>
</protein>
<feature type="chain" id="PRO_5029759679" description="SCO-spondin" evidence="17">
    <location>
        <begin position="18"/>
        <end position="4786"/>
    </location>
</feature>
<dbReference type="PROSITE" id="PS50103">
    <property type="entry name" value="ZF_C3H1"/>
    <property type="match status" value="1"/>
</dbReference>
<dbReference type="EMBL" id="JACASE010000013">
    <property type="protein sequence ID" value="KAF6418833.1"/>
    <property type="molecule type" value="Genomic_DNA"/>
</dbReference>
<dbReference type="PANTHER" id="PTHR11339:SF396">
    <property type="entry name" value="SCO-SPONDIN"/>
    <property type="match status" value="1"/>
</dbReference>
<keyword evidence="9" id="KW-0130">Cell adhesion</keyword>
<dbReference type="FunFam" id="2.20.100.10:FF:000002">
    <property type="entry name" value="Unc-5 netrin receptor C"/>
    <property type="match status" value="2"/>
</dbReference>
<dbReference type="Gene3D" id="2.20.100.10">
    <property type="entry name" value="Thrombospondin type-1 (TSP1) repeat"/>
    <property type="match status" value="25"/>
</dbReference>
<dbReference type="PROSITE" id="PS50184">
    <property type="entry name" value="VWFC_2"/>
    <property type="match status" value="2"/>
</dbReference>
<dbReference type="SMART" id="SM00192">
    <property type="entry name" value="LDLa"/>
    <property type="match status" value="9"/>
</dbReference>
<feature type="domain" description="VWFC" evidence="20">
    <location>
        <begin position="4625"/>
        <end position="4681"/>
    </location>
</feature>
<keyword evidence="5" id="KW-0245">EGF-like domain</keyword>
<dbReference type="InterPro" id="IPR036055">
    <property type="entry name" value="LDL_receptor-like_sf"/>
</dbReference>
<evidence type="ECO:0000256" key="6">
    <source>
        <dbReference type="ARBA" id="ARBA00022729"/>
    </source>
</evidence>
<evidence type="ECO:0000256" key="8">
    <source>
        <dbReference type="ARBA" id="ARBA00022837"/>
    </source>
</evidence>
<evidence type="ECO:0000256" key="7">
    <source>
        <dbReference type="ARBA" id="ARBA00022737"/>
    </source>
</evidence>
<dbReference type="GO" id="GO:0005615">
    <property type="term" value="C:extracellular space"/>
    <property type="evidence" value="ECO:0007669"/>
    <property type="project" value="TreeGrafter"/>
</dbReference>
<evidence type="ECO:0000256" key="4">
    <source>
        <dbReference type="ARBA" id="ARBA00022525"/>
    </source>
</evidence>
<keyword evidence="6 17" id="KW-0732">Signal</keyword>
<dbReference type="PROSITE" id="PS01209">
    <property type="entry name" value="LDLRA_1"/>
    <property type="match status" value="1"/>
</dbReference>
<evidence type="ECO:0000256" key="10">
    <source>
        <dbReference type="ARBA" id="ARBA00023157"/>
    </source>
</evidence>
<dbReference type="InterPro" id="IPR000571">
    <property type="entry name" value="Znf_CCCH"/>
</dbReference>
<dbReference type="Pfam" id="PF01826">
    <property type="entry name" value="TIL"/>
    <property type="match status" value="12"/>
</dbReference>
<dbReference type="FunFam" id="2.20.100.10:FF:000004">
    <property type="entry name" value="Adhesion G protein-coupled receptor B2"/>
    <property type="match status" value="1"/>
</dbReference>
<dbReference type="Pfam" id="PF08742">
    <property type="entry name" value="C8"/>
    <property type="match status" value="3"/>
</dbReference>
<evidence type="ECO:0000256" key="1">
    <source>
        <dbReference type="ARBA" id="ARBA00004239"/>
    </source>
</evidence>
<dbReference type="GO" id="GO:0008270">
    <property type="term" value="F:zinc ion binding"/>
    <property type="evidence" value="ECO:0007669"/>
    <property type="project" value="UniProtKB-KW"/>
</dbReference>
<keyword evidence="4" id="KW-0964">Secreted</keyword>
<evidence type="ECO:0000313" key="22">
    <source>
        <dbReference type="EMBL" id="KAF6418833.1"/>
    </source>
</evidence>
<gene>
    <name evidence="22" type="ORF">HJG63_008841</name>
</gene>
<feature type="disulfide bond" evidence="14">
    <location>
        <begin position="1392"/>
        <end position="1407"/>
    </location>
</feature>
<feature type="disulfide bond" evidence="14">
    <location>
        <begin position="2084"/>
        <end position="2096"/>
    </location>
</feature>
<feature type="domain" description="VWFD" evidence="21">
    <location>
        <begin position="557"/>
        <end position="730"/>
    </location>
</feature>
<feature type="disulfide bond" evidence="14">
    <location>
        <begin position="1568"/>
        <end position="1586"/>
    </location>
</feature>
<keyword evidence="15" id="KW-0479">Metal-binding</keyword>
<evidence type="ECO:0000259" key="19">
    <source>
        <dbReference type="PROSITE" id="PS50103"/>
    </source>
</evidence>
<dbReference type="SMART" id="SM00215">
    <property type="entry name" value="VWC_out"/>
    <property type="match status" value="9"/>
</dbReference>
<dbReference type="FunFam" id="4.10.400.10:FF:000208">
    <property type="entry name" value="SCO-spondin"/>
    <property type="match status" value="1"/>
</dbReference>
<organism evidence="22 23">
    <name type="scientific">Rousettus aegyptiacus</name>
    <name type="common">Egyptian fruit bat</name>
    <name type="synonym">Pteropus aegyptiacus</name>
    <dbReference type="NCBI Taxonomy" id="9407"/>
    <lineage>
        <taxon>Eukaryota</taxon>
        <taxon>Metazoa</taxon>
        <taxon>Chordata</taxon>
        <taxon>Craniata</taxon>
        <taxon>Vertebrata</taxon>
        <taxon>Euteleostomi</taxon>
        <taxon>Mammalia</taxon>
        <taxon>Eutheria</taxon>
        <taxon>Laurasiatheria</taxon>
        <taxon>Chiroptera</taxon>
        <taxon>Yinpterochiroptera</taxon>
        <taxon>Pteropodoidea</taxon>
        <taxon>Pteropodidae</taxon>
        <taxon>Rousettinae</taxon>
        <taxon>Rousettus</taxon>
    </lineage>
</organism>
<keyword evidence="10 14" id="KW-1015">Disulfide bond</keyword>
<evidence type="ECO:0000256" key="12">
    <source>
        <dbReference type="ARBA" id="ARBA00045981"/>
    </source>
</evidence>
<dbReference type="InterPro" id="IPR036383">
    <property type="entry name" value="TSP1_rpt_sf"/>
</dbReference>
<dbReference type="InterPro" id="IPR001846">
    <property type="entry name" value="VWF_type-D"/>
</dbReference>
<dbReference type="FunFam" id="2.20.100.10:FF:000001">
    <property type="entry name" value="semaphorin-5A isoform X1"/>
    <property type="match status" value="4"/>
</dbReference>
<feature type="disulfide bond" evidence="14">
    <location>
        <begin position="2047"/>
        <end position="2062"/>
    </location>
</feature>
<evidence type="ECO:0000256" key="2">
    <source>
        <dbReference type="ARBA" id="ARBA00009456"/>
    </source>
</evidence>
<dbReference type="InterPro" id="IPR001007">
    <property type="entry name" value="VWF_dom"/>
</dbReference>
<dbReference type="Gene3D" id="4.10.400.10">
    <property type="entry name" value="Low-density Lipoprotein Receptor"/>
    <property type="match status" value="7"/>
</dbReference>
<feature type="disulfide bond" evidence="14">
    <location>
        <begin position="1488"/>
        <end position="1500"/>
    </location>
</feature>
<feature type="disulfide bond" evidence="14">
    <location>
        <begin position="1419"/>
        <end position="1437"/>
    </location>
</feature>
<dbReference type="PROSITE" id="PS50092">
    <property type="entry name" value="TSP1"/>
    <property type="match status" value="25"/>
</dbReference>
<keyword evidence="8" id="KW-0106">Calcium</keyword>
<feature type="disulfide bond" evidence="14">
    <location>
        <begin position="1561"/>
        <end position="1573"/>
    </location>
</feature>
<dbReference type="GO" id="GO:0007155">
    <property type="term" value="P:cell adhesion"/>
    <property type="evidence" value="ECO:0007669"/>
    <property type="project" value="UniProtKB-KW"/>
</dbReference>
<comment type="function">
    <text evidence="12">Involved in the modulation of neuronal aggregation. May be involved in developmental events during the formation of the central nervous system.</text>
</comment>
<evidence type="ECO:0000259" key="21">
    <source>
        <dbReference type="PROSITE" id="PS51233"/>
    </source>
</evidence>
<dbReference type="PROSITE" id="PS51233">
    <property type="entry name" value="VWFD"/>
    <property type="match status" value="3"/>
</dbReference>
<keyword evidence="15" id="KW-0862">Zinc</keyword>
<dbReference type="InterPro" id="IPR002919">
    <property type="entry name" value="TIL_dom"/>
</dbReference>
<dbReference type="Proteomes" id="UP000593571">
    <property type="component" value="Unassembled WGS sequence"/>
</dbReference>
<comment type="caution">
    <text evidence="13">Lacks conserved residue(s) required for the propagation of feature annotation.</text>
</comment>
<dbReference type="Pfam" id="PF00093">
    <property type="entry name" value="VWC"/>
    <property type="match status" value="1"/>
</dbReference>
<keyword evidence="23" id="KW-1185">Reference proteome</keyword>
<evidence type="ECO:0000256" key="17">
    <source>
        <dbReference type="SAM" id="SignalP"/>
    </source>
</evidence>
<name>A0A7J8D6U9_ROUAE</name>
<dbReference type="CDD" id="cd19941">
    <property type="entry name" value="TIL"/>
    <property type="match status" value="14"/>
</dbReference>
<dbReference type="Pfam" id="PF00090">
    <property type="entry name" value="TSP_1"/>
    <property type="match status" value="23"/>
</dbReference>
<dbReference type="InterPro" id="IPR002172">
    <property type="entry name" value="LDrepeatLR_classA_rpt"/>
</dbReference>
<feature type="disulfide bond" evidence="14">
    <location>
        <begin position="1495"/>
        <end position="1513"/>
    </location>
</feature>
<dbReference type="PRINTS" id="PR00261">
    <property type="entry name" value="LDLRECEPTOR"/>
</dbReference>
<feature type="disulfide bond" evidence="14">
    <location>
        <begin position="1448"/>
        <end position="1460"/>
    </location>
</feature>
<reference evidence="22 23" key="1">
    <citation type="journal article" date="2020" name="Nature">
        <title>Six reference-quality genomes reveal evolution of bat adaptations.</title>
        <authorList>
            <person name="Jebb D."/>
            <person name="Huang Z."/>
            <person name="Pippel M."/>
            <person name="Hughes G.M."/>
            <person name="Lavrichenko K."/>
            <person name="Devanna P."/>
            <person name="Winkler S."/>
            <person name="Jermiin L.S."/>
            <person name="Skirmuntt E.C."/>
            <person name="Katzourakis A."/>
            <person name="Burkitt-Gray L."/>
            <person name="Ray D.A."/>
            <person name="Sullivan K.A.M."/>
            <person name="Roscito J.G."/>
            <person name="Kirilenko B.M."/>
            <person name="Davalos L.M."/>
            <person name="Corthals A.P."/>
            <person name="Power M.L."/>
            <person name="Jones G."/>
            <person name="Ransome R.D."/>
            <person name="Dechmann D.K.N."/>
            <person name="Locatelli A.G."/>
            <person name="Puechmaille S.J."/>
            <person name="Fedrigo O."/>
            <person name="Jarvis E.D."/>
            <person name="Hiller M."/>
            <person name="Vernes S.C."/>
            <person name="Myers E.W."/>
            <person name="Teeling E.C."/>
        </authorList>
    </citation>
    <scope>NUCLEOTIDE SEQUENCE [LARGE SCALE GENOMIC DNA]</scope>
    <source>
        <strain evidence="22">MRouAeg1</strain>
        <tissue evidence="22">Muscle</tissue>
    </source>
</reference>
<comment type="subcellular location">
    <subcellularLocation>
        <location evidence="1">Secreted</location>
        <location evidence="1">Extracellular space</location>
    </subcellularLocation>
</comment>
<dbReference type="SUPFAM" id="SSF57567">
    <property type="entry name" value="Serine protease inhibitors"/>
    <property type="match status" value="13"/>
</dbReference>
<proteinExistence type="inferred from homology"/>
<dbReference type="FunFam" id="2.20.100.10:FF:000080">
    <property type="entry name" value="SCO-spondin"/>
    <property type="match status" value="3"/>
</dbReference>
<dbReference type="InterPro" id="IPR023415">
    <property type="entry name" value="LDLR_class-A_CS"/>
</dbReference>
<dbReference type="SUPFAM" id="SSF82895">
    <property type="entry name" value="TSP-1 type 1 repeat"/>
    <property type="match status" value="24"/>
</dbReference>
<evidence type="ECO:0000256" key="13">
    <source>
        <dbReference type="PROSITE-ProRule" id="PRU00039"/>
    </source>
</evidence>
<dbReference type="CDD" id="cd00112">
    <property type="entry name" value="LDLa"/>
    <property type="match status" value="7"/>
</dbReference>
<evidence type="ECO:0000256" key="5">
    <source>
        <dbReference type="ARBA" id="ARBA00022536"/>
    </source>
</evidence>
<evidence type="ECO:0000256" key="11">
    <source>
        <dbReference type="ARBA" id="ARBA00023180"/>
    </source>
</evidence>
<feature type="disulfide bond" evidence="14">
    <location>
        <begin position="1467"/>
        <end position="1482"/>
    </location>
</feature>
<feature type="disulfide bond" evidence="14">
    <location>
        <begin position="2028"/>
        <end position="2040"/>
    </location>
</feature>
<feature type="disulfide bond" evidence="14">
    <location>
        <begin position="1431"/>
        <end position="1446"/>
    </location>
</feature>
<feature type="zinc finger region" description="C3H1-type" evidence="15">
    <location>
        <begin position="3307"/>
        <end position="3342"/>
    </location>
</feature>
<dbReference type="FunFam" id="2.20.100.10:FF:000051">
    <property type="entry name" value="Cartilage intermediate layer protein 2"/>
    <property type="match status" value="1"/>
</dbReference>
<evidence type="ECO:0000256" key="14">
    <source>
        <dbReference type="PROSITE-ProRule" id="PRU00124"/>
    </source>
</evidence>
<feature type="disulfide bond" evidence="14">
    <location>
        <begin position="1648"/>
        <end position="1666"/>
    </location>
</feature>
<dbReference type="Pfam" id="PF00057">
    <property type="entry name" value="Ldl_recept_a"/>
    <property type="match status" value="7"/>
</dbReference>
<dbReference type="PROSITE" id="PS01225">
    <property type="entry name" value="CTCK_2"/>
    <property type="match status" value="1"/>
</dbReference>
<dbReference type="SMART" id="SM00216">
    <property type="entry name" value="VWD"/>
    <property type="match status" value="3"/>
</dbReference>
<evidence type="ECO:0000256" key="3">
    <source>
        <dbReference type="ARBA" id="ARBA00020523"/>
    </source>
</evidence>